<evidence type="ECO:0000256" key="3">
    <source>
        <dbReference type="ARBA" id="ARBA00022475"/>
    </source>
</evidence>
<evidence type="ECO:0000256" key="6">
    <source>
        <dbReference type="ARBA" id="ARBA00022989"/>
    </source>
</evidence>
<feature type="transmembrane region" description="Helical" evidence="9">
    <location>
        <begin position="102"/>
        <end position="123"/>
    </location>
</feature>
<keyword evidence="4 9" id="KW-0997">Cell inner membrane</keyword>
<dbReference type="RefSeq" id="WP_068333325.1">
    <property type="nucleotide sequence ID" value="NZ_LQBP01000002.1"/>
</dbReference>
<evidence type="ECO:0000256" key="9">
    <source>
        <dbReference type="RuleBase" id="RU369079"/>
    </source>
</evidence>
<organism evidence="11 12">
    <name type="scientific">Ruegeria profundi</name>
    <dbReference type="NCBI Taxonomy" id="1685378"/>
    <lineage>
        <taxon>Bacteria</taxon>
        <taxon>Pseudomonadati</taxon>
        <taxon>Pseudomonadota</taxon>
        <taxon>Alphaproteobacteria</taxon>
        <taxon>Rhodobacterales</taxon>
        <taxon>Roseobacteraceae</taxon>
        <taxon>Ruegeria</taxon>
    </lineage>
</organism>
<feature type="transmembrane region" description="Helical" evidence="9">
    <location>
        <begin position="59"/>
        <end position="81"/>
    </location>
</feature>
<protein>
    <recommendedName>
        <fullName evidence="9">TRAP transporter small permease protein</fullName>
    </recommendedName>
</protein>
<keyword evidence="2 9" id="KW-0813">Transport</keyword>
<dbReference type="GO" id="GO:0022857">
    <property type="term" value="F:transmembrane transporter activity"/>
    <property type="evidence" value="ECO:0007669"/>
    <property type="project" value="UniProtKB-UniRule"/>
</dbReference>
<evidence type="ECO:0000256" key="5">
    <source>
        <dbReference type="ARBA" id="ARBA00022692"/>
    </source>
</evidence>
<dbReference type="STRING" id="1685378.AVO44_04725"/>
<keyword evidence="3" id="KW-1003">Cell membrane</keyword>
<comment type="subunit">
    <text evidence="9">The complex comprises the extracytoplasmic solute receptor protein and the two transmembrane proteins.</text>
</comment>
<feature type="domain" description="Tripartite ATP-independent periplasmic transporters DctQ component" evidence="10">
    <location>
        <begin position="41"/>
        <end position="171"/>
    </location>
</feature>
<keyword evidence="7 9" id="KW-0472">Membrane</keyword>
<sequence length="180" mass="19913">MAHQTEAKENRQESIPEAGVLGRLVTRLGDVFAIAIVLSACALIFEVVMRYGFNAPTKWAHETVIFLTAITFVFGGLYAAATNKHIRVVLIYDLLTPQLRRAFNIGISLVCATATALFSWAAWLVVQRAVWTPAGEFRLETSGSAWDPPTPGLMKLFLMGILILMSVQFAVLAVNYLRRK</sequence>
<keyword evidence="6 9" id="KW-1133">Transmembrane helix</keyword>
<comment type="caution">
    <text evidence="11">The sequence shown here is derived from an EMBL/GenBank/DDBJ whole genome shotgun (WGS) entry which is preliminary data.</text>
</comment>
<evidence type="ECO:0000313" key="12">
    <source>
        <dbReference type="Proteomes" id="UP000053690"/>
    </source>
</evidence>
<evidence type="ECO:0000256" key="7">
    <source>
        <dbReference type="ARBA" id="ARBA00023136"/>
    </source>
</evidence>
<name>A0A0X3U056_9RHOB</name>
<evidence type="ECO:0000259" key="10">
    <source>
        <dbReference type="Pfam" id="PF04290"/>
    </source>
</evidence>
<comment type="similarity">
    <text evidence="8 9">Belongs to the TRAP transporter small permease family.</text>
</comment>
<keyword evidence="12" id="KW-1185">Reference proteome</keyword>
<evidence type="ECO:0000256" key="4">
    <source>
        <dbReference type="ARBA" id="ARBA00022519"/>
    </source>
</evidence>
<dbReference type="AlphaFoldDB" id="A0A0X3U056"/>
<dbReference type="Pfam" id="PF04290">
    <property type="entry name" value="DctQ"/>
    <property type="match status" value="1"/>
</dbReference>
<dbReference type="EMBL" id="LQBP01000002">
    <property type="protein sequence ID" value="KUJ81174.1"/>
    <property type="molecule type" value="Genomic_DNA"/>
</dbReference>
<gene>
    <name evidence="11" type="ORF">AVO44_04725</name>
</gene>
<dbReference type="GO" id="GO:0005886">
    <property type="term" value="C:plasma membrane"/>
    <property type="evidence" value="ECO:0007669"/>
    <property type="project" value="UniProtKB-SubCell"/>
</dbReference>
<comment type="subcellular location">
    <subcellularLocation>
        <location evidence="1 9">Cell inner membrane</location>
        <topology evidence="1 9">Multi-pass membrane protein</topology>
    </subcellularLocation>
</comment>
<dbReference type="InterPro" id="IPR007387">
    <property type="entry name" value="TRAP_DctQ"/>
</dbReference>
<evidence type="ECO:0000256" key="8">
    <source>
        <dbReference type="ARBA" id="ARBA00038436"/>
    </source>
</evidence>
<evidence type="ECO:0000313" key="11">
    <source>
        <dbReference type="EMBL" id="KUJ81174.1"/>
    </source>
</evidence>
<evidence type="ECO:0000256" key="2">
    <source>
        <dbReference type="ARBA" id="ARBA00022448"/>
    </source>
</evidence>
<dbReference type="Proteomes" id="UP000053690">
    <property type="component" value="Unassembled WGS sequence"/>
</dbReference>
<dbReference type="PANTHER" id="PTHR35011">
    <property type="entry name" value="2,3-DIKETO-L-GULONATE TRAP TRANSPORTER SMALL PERMEASE PROTEIN YIAM"/>
    <property type="match status" value="1"/>
</dbReference>
<proteinExistence type="inferred from homology"/>
<feature type="transmembrane region" description="Helical" evidence="9">
    <location>
        <begin position="156"/>
        <end position="177"/>
    </location>
</feature>
<accession>A0A0X3U056</accession>
<dbReference type="InterPro" id="IPR055348">
    <property type="entry name" value="DctQ"/>
</dbReference>
<reference evidence="12" key="1">
    <citation type="submission" date="2015-12" db="EMBL/GenBank/DDBJ databases">
        <authorList>
            <person name="Zhang G."/>
            <person name="Stingl U."/>
        </authorList>
    </citation>
    <scope>NUCLEOTIDE SEQUENCE [LARGE SCALE GENOMIC DNA]</scope>
    <source>
        <strain evidence="12">ZGT108</strain>
    </source>
</reference>
<dbReference type="OrthoDB" id="4250245at2"/>
<feature type="transmembrane region" description="Helical" evidence="9">
    <location>
        <begin position="31"/>
        <end position="53"/>
    </location>
</feature>
<comment type="function">
    <text evidence="9">Part of the tripartite ATP-independent periplasmic (TRAP) transport system.</text>
</comment>
<keyword evidence="5 9" id="KW-0812">Transmembrane</keyword>
<evidence type="ECO:0000256" key="1">
    <source>
        <dbReference type="ARBA" id="ARBA00004429"/>
    </source>
</evidence>